<reference evidence="1 2" key="1">
    <citation type="submission" date="2021-06" db="EMBL/GenBank/DDBJ databases">
        <title>Caerostris extrusa draft genome.</title>
        <authorList>
            <person name="Kono N."/>
            <person name="Arakawa K."/>
        </authorList>
    </citation>
    <scope>NUCLEOTIDE SEQUENCE [LARGE SCALE GENOMIC DNA]</scope>
</reference>
<proteinExistence type="predicted"/>
<dbReference type="Proteomes" id="UP001054945">
    <property type="component" value="Unassembled WGS sequence"/>
</dbReference>
<comment type="caution">
    <text evidence="1">The sequence shown here is derived from an EMBL/GenBank/DDBJ whole genome shotgun (WGS) entry which is preliminary data.</text>
</comment>
<name>A0AAV4VU91_CAEEX</name>
<accession>A0AAV4VU91</accession>
<dbReference type="AlphaFoldDB" id="A0AAV4VU91"/>
<protein>
    <submittedName>
        <fullName evidence="1">Uncharacterized protein</fullName>
    </submittedName>
</protein>
<evidence type="ECO:0000313" key="1">
    <source>
        <dbReference type="EMBL" id="GIY73907.1"/>
    </source>
</evidence>
<keyword evidence="2" id="KW-1185">Reference proteome</keyword>
<organism evidence="1 2">
    <name type="scientific">Caerostris extrusa</name>
    <name type="common">Bark spider</name>
    <name type="synonym">Caerostris bankana</name>
    <dbReference type="NCBI Taxonomy" id="172846"/>
    <lineage>
        <taxon>Eukaryota</taxon>
        <taxon>Metazoa</taxon>
        <taxon>Ecdysozoa</taxon>
        <taxon>Arthropoda</taxon>
        <taxon>Chelicerata</taxon>
        <taxon>Arachnida</taxon>
        <taxon>Araneae</taxon>
        <taxon>Araneomorphae</taxon>
        <taxon>Entelegynae</taxon>
        <taxon>Araneoidea</taxon>
        <taxon>Araneidae</taxon>
        <taxon>Caerostris</taxon>
    </lineage>
</organism>
<dbReference type="EMBL" id="BPLR01015139">
    <property type="protein sequence ID" value="GIY73907.1"/>
    <property type="molecule type" value="Genomic_DNA"/>
</dbReference>
<evidence type="ECO:0000313" key="2">
    <source>
        <dbReference type="Proteomes" id="UP001054945"/>
    </source>
</evidence>
<gene>
    <name evidence="1" type="ORF">CEXT_34781</name>
</gene>
<sequence>MCSHFDRPNHILFRISKLPFQHFSVEDSCHFSGNVYLYRLVSPTATFSYDQRFSELSVMCQALLVFVNLFHSIFHIDPATAHLLIAVAS</sequence>